<keyword evidence="2" id="KW-1185">Reference proteome</keyword>
<evidence type="ECO:0000313" key="2">
    <source>
        <dbReference type="Proteomes" id="UP000198615"/>
    </source>
</evidence>
<comment type="caution">
    <text evidence="1">The sequence shown here is derived from an EMBL/GenBank/DDBJ whole genome shotgun (WGS) entry which is preliminary data.</text>
</comment>
<sequence length="261" mass="29434">MAERPFLAGIGPIHAECESRRSEIQESLIRIDRDFHQAKLDLQACDDIDTFKDRLREVGKYVPSAFDSRFKPARTGDCIGLTVRDDAGIAATLGVRLYRFTVTSMADHLETLSLFYSNPAEQMIPGERLSIQGDADAYASRLQDKVYWTGGLWVRPDLRGRQTNFPKLLGIAAGSMAHARWGRVGMVSVTEKVMAERGLVSKSYDMQHVLDSIIWTHPARPEKKEWVLLAKDADYIARQTLTHSAGEVPLIYRVDENRRIA</sequence>
<proteinExistence type="predicted"/>
<evidence type="ECO:0000313" key="1">
    <source>
        <dbReference type="EMBL" id="SDF85236.1"/>
    </source>
</evidence>
<dbReference type="AlphaFoldDB" id="A0A8G2BI65"/>
<name>A0A8G2BI65_9PROT</name>
<accession>A0A8G2BI65</accession>
<protein>
    <submittedName>
        <fullName evidence="1">Uncharacterized protein</fullName>
    </submittedName>
</protein>
<dbReference type="EMBL" id="FNBW01000007">
    <property type="protein sequence ID" value="SDF85236.1"/>
    <property type="molecule type" value="Genomic_DNA"/>
</dbReference>
<dbReference type="OrthoDB" id="8068570at2"/>
<dbReference type="RefSeq" id="WP_139189294.1">
    <property type="nucleotide sequence ID" value="NZ_FNBW01000007.1"/>
</dbReference>
<gene>
    <name evidence="1" type="ORF">SAMN05660686_02546</name>
</gene>
<reference evidence="1 2" key="1">
    <citation type="submission" date="2016-10" db="EMBL/GenBank/DDBJ databases">
        <authorList>
            <person name="Varghese N."/>
            <person name="Submissions S."/>
        </authorList>
    </citation>
    <scope>NUCLEOTIDE SEQUENCE [LARGE SCALE GENOMIC DNA]</scope>
    <source>
        <strain evidence="1 2">DSM 18839</strain>
    </source>
</reference>
<organism evidence="1 2">
    <name type="scientific">Thalassobaculum litoreum DSM 18839</name>
    <dbReference type="NCBI Taxonomy" id="1123362"/>
    <lineage>
        <taxon>Bacteria</taxon>
        <taxon>Pseudomonadati</taxon>
        <taxon>Pseudomonadota</taxon>
        <taxon>Alphaproteobacteria</taxon>
        <taxon>Rhodospirillales</taxon>
        <taxon>Thalassobaculaceae</taxon>
        <taxon>Thalassobaculum</taxon>
    </lineage>
</organism>
<dbReference type="Proteomes" id="UP000198615">
    <property type="component" value="Unassembled WGS sequence"/>
</dbReference>